<name>A0A9D4J2D9_DREPO</name>
<keyword evidence="2" id="KW-1185">Reference proteome</keyword>
<reference evidence="1" key="2">
    <citation type="submission" date="2020-11" db="EMBL/GenBank/DDBJ databases">
        <authorList>
            <person name="McCartney M.A."/>
            <person name="Auch B."/>
            <person name="Kono T."/>
            <person name="Mallez S."/>
            <person name="Becker A."/>
            <person name="Gohl D.M."/>
            <person name="Silverstein K.A.T."/>
            <person name="Koren S."/>
            <person name="Bechman K.B."/>
            <person name="Herman A."/>
            <person name="Abrahante J.E."/>
            <person name="Garbe J."/>
        </authorList>
    </citation>
    <scope>NUCLEOTIDE SEQUENCE</scope>
    <source>
        <strain evidence="1">Duluth1</strain>
        <tissue evidence="1">Whole animal</tissue>
    </source>
</reference>
<dbReference type="EMBL" id="JAIWYP010000007">
    <property type="protein sequence ID" value="KAH3792982.1"/>
    <property type="molecule type" value="Genomic_DNA"/>
</dbReference>
<evidence type="ECO:0000313" key="2">
    <source>
        <dbReference type="Proteomes" id="UP000828390"/>
    </source>
</evidence>
<evidence type="ECO:0000313" key="1">
    <source>
        <dbReference type="EMBL" id="KAH3792982.1"/>
    </source>
</evidence>
<organism evidence="1 2">
    <name type="scientific">Dreissena polymorpha</name>
    <name type="common">Zebra mussel</name>
    <name type="synonym">Mytilus polymorpha</name>
    <dbReference type="NCBI Taxonomy" id="45954"/>
    <lineage>
        <taxon>Eukaryota</taxon>
        <taxon>Metazoa</taxon>
        <taxon>Spiralia</taxon>
        <taxon>Lophotrochozoa</taxon>
        <taxon>Mollusca</taxon>
        <taxon>Bivalvia</taxon>
        <taxon>Autobranchia</taxon>
        <taxon>Heteroconchia</taxon>
        <taxon>Euheterodonta</taxon>
        <taxon>Imparidentia</taxon>
        <taxon>Neoheterodontei</taxon>
        <taxon>Myida</taxon>
        <taxon>Dreissenoidea</taxon>
        <taxon>Dreissenidae</taxon>
        <taxon>Dreissena</taxon>
    </lineage>
</organism>
<comment type="caution">
    <text evidence="1">The sequence shown here is derived from an EMBL/GenBank/DDBJ whole genome shotgun (WGS) entry which is preliminary data.</text>
</comment>
<proteinExistence type="predicted"/>
<dbReference type="Proteomes" id="UP000828390">
    <property type="component" value="Unassembled WGS sequence"/>
</dbReference>
<dbReference type="AlphaFoldDB" id="A0A9D4J2D9"/>
<protein>
    <submittedName>
        <fullName evidence="1">Uncharacterized protein</fullName>
    </submittedName>
</protein>
<gene>
    <name evidence="1" type="ORF">DPMN_146484</name>
</gene>
<accession>A0A9D4J2D9</accession>
<sequence>MSQQQRTAALLRQAADLLNVNTRDSSKQYQHLHHAAKAFFAPDLKEGGIDMRIQELWQCVSRSLITTKDHLLKELDRPGRDTSTEVNQINWSYKQAAFGHKELLDCYIYWTEQE</sequence>
<reference evidence="1" key="1">
    <citation type="journal article" date="2019" name="bioRxiv">
        <title>The Genome of the Zebra Mussel, Dreissena polymorpha: A Resource for Invasive Species Research.</title>
        <authorList>
            <person name="McCartney M.A."/>
            <person name="Auch B."/>
            <person name="Kono T."/>
            <person name="Mallez S."/>
            <person name="Zhang Y."/>
            <person name="Obille A."/>
            <person name="Becker A."/>
            <person name="Abrahante J.E."/>
            <person name="Garbe J."/>
            <person name="Badalamenti J.P."/>
            <person name="Herman A."/>
            <person name="Mangelson H."/>
            <person name="Liachko I."/>
            <person name="Sullivan S."/>
            <person name="Sone E.D."/>
            <person name="Koren S."/>
            <person name="Silverstein K.A.T."/>
            <person name="Beckman K.B."/>
            <person name="Gohl D.M."/>
        </authorList>
    </citation>
    <scope>NUCLEOTIDE SEQUENCE</scope>
    <source>
        <strain evidence="1">Duluth1</strain>
        <tissue evidence="1">Whole animal</tissue>
    </source>
</reference>